<proteinExistence type="predicted"/>
<comment type="caution">
    <text evidence="2">The sequence shown here is derived from an EMBL/GenBank/DDBJ whole genome shotgun (WGS) entry which is preliminary data.</text>
</comment>
<dbReference type="PANTHER" id="PTHR12147:SF26">
    <property type="entry name" value="PEPTIDASE M28 DOMAIN-CONTAINING PROTEIN"/>
    <property type="match status" value="1"/>
</dbReference>
<dbReference type="RefSeq" id="WP_237870769.1">
    <property type="nucleotide sequence ID" value="NZ_JAKLTR010000004.1"/>
</dbReference>
<dbReference type="InterPro" id="IPR045175">
    <property type="entry name" value="M28_fam"/>
</dbReference>
<evidence type="ECO:0000313" key="3">
    <source>
        <dbReference type="Proteomes" id="UP001165367"/>
    </source>
</evidence>
<dbReference type="InterPro" id="IPR007484">
    <property type="entry name" value="Peptidase_M28"/>
</dbReference>
<keyword evidence="3" id="KW-1185">Reference proteome</keyword>
<dbReference type="PANTHER" id="PTHR12147">
    <property type="entry name" value="METALLOPEPTIDASE M28 FAMILY MEMBER"/>
    <property type="match status" value="1"/>
</dbReference>
<evidence type="ECO:0000313" key="2">
    <source>
        <dbReference type="EMBL" id="MCG2614402.1"/>
    </source>
</evidence>
<dbReference type="Pfam" id="PF04389">
    <property type="entry name" value="Peptidase_M28"/>
    <property type="match status" value="1"/>
</dbReference>
<evidence type="ECO:0000259" key="1">
    <source>
        <dbReference type="Pfam" id="PF04389"/>
    </source>
</evidence>
<gene>
    <name evidence="2" type="ORF">LZZ85_08930</name>
</gene>
<protein>
    <submittedName>
        <fullName evidence="2">M28 family peptidase</fullName>
    </submittedName>
</protein>
<accession>A0ABS9KQ06</accession>
<dbReference type="SUPFAM" id="SSF53187">
    <property type="entry name" value="Zn-dependent exopeptidases"/>
    <property type="match status" value="1"/>
</dbReference>
<name>A0ABS9KQ06_9BACT</name>
<organism evidence="2 3">
    <name type="scientific">Terrimonas ginsenosidimutans</name>
    <dbReference type="NCBI Taxonomy" id="2908004"/>
    <lineage>
        <taxon>Bacteria</taxon>
        <taxon>Pseudomonadati</taxon>
        <taxon>Bacteroidota</taxon>
        <taxon>Chitinophagia</taxon>
        <taxon>Chitinophagales</taxon>
        <taxon>Chitinophagaceae</taxon>
        <taxon>Terrimonas</taxon>
    </lineage>
</organism>
<feature type="domain" description="Peptidase M28" evidence="1">
    <location>
        <begin position="205"/>
        <end position="404"/>
    </location>
</feature>
<dbReference type="Proteomes" id="UP001165367">
    <property type="component" value="Unassembled WGS sequence"/>
</dbReference>
<dbReference type="EMBL" id="JAKLTR010000004">
    <property type="protein sequence ID" value="MCG2614402.1"/>
    <property type="molecule type" value="Genomic_DNA"/>
</dbReference>
<dbReference type="Gene3D" id="3.40.630.10">
    <property type="entry name" value="Zn peptidases"/>
    <property type="match status" value="1"/>
</dbReference>
<reference evidence="2" key="1">
    <citation type="submission" date="2022-01" db="EMBL/GenBank/DDBJ databases">
        <authorList>
            <person name="Jo J.-H."/>
            <person name="Im W.-T."/>
        </authorList>
    </citation>
    <scope>NUCLEOTIDE SEQUENCE</scope>
    <source>
        <strain evidence="2">NA20</strain>
    </source>
</reference>
<sequence length="428" mass="46921">MRKIVFSSVLLTVATVSFSQNIDKIINAKEAERIERVLASDEMRGRRTFSPEIDKAADFIAAEFKAAGLETWKGSGSYLQKFALIGTKQTSLSATLDGKPIDAKNVAVSTTQAEVKVTPASGYEVGSIAAGANFNVEYPKLVQSGKNMIIYIDPSFANIFTRVSSSLRRAAFKKENNIVLILDSKPASDFLIEAKFELTEQPLANVVGVLPGKSKKDEYVIFSGHYDHIGIGKPVNGDSIYNGANDDAAGTTGVMLLAKYYKELKNNERTIVFAAFTGEEVGMYGSTYFSKQFDPAKVVAMFNLEMIGTESKWGKNSAYITGYDKTDMGTILQKNLEGTGFTFYPDPYTEQQLFYRSDNATLARLGVPAHTISTSKMDVEPHYHKVSDHVETLDMANMAMVIKSIALSARSIVAGKDTPSRVKTEDLR</sequence>